<feature type="region of interest" description="Disordered" evidence="1">
    <location>
        <begin position="113"/>
        <end position="171"/>
    </location>
</feature>
<protein>
    <recommendedName>
        <fullName evidence="5">Transmembrane protein</fullName>
    </recommendedName>
</protein>
<dbReference type="EMBL" id="NBIV01000066">
    <property type="protein sequence ID" value="PXF45222.1"/>
    <property type="molecule type" value="Genomic_DNA"/>
</dbReference>
<evidence type="ECO:0008006" key="5">
    <source>
        <dbReference type="Google" id="ProtNLM"/>
    </source>
</evidence>
<dbReference type="OrthoDB" id="10375556at2759"/>
<comment type="caution">
    <text evidence="3">The sequence shown here is derived from an EMBL/GenBank/DDBJ whole genome shotgun (WGS) entry which is preliminary data.</text>
</comment>
<feature type="transmembrane region" description="Helical" evidence="2">
    <location>
        <begin position="61"/>
        <end position="88"/>
    </location>
</feature>
<evidence type="ECO:0000256" key="1">
    <source>
        <dbReference type="SAM" id="MobiDB-lite"/>
    </source>
</evidence>
<dbReference type="AlphaFoldDB" id="A0A2V3ISZ4"/>
<evidence type="ECO:0000256" key="2">
    <source>
        <dbReference type="SAM" id="Phobius"/>
    </source>
</evidence>
<gene>
    <name evidence="3" type="ORF">BWQ96_04988</name>
</gene>
<keyword evidence="2" id="KW-0472">Membrane</keyword>
<evidence type="ECO:0000313" key="3">
    <source>
        <dbReference type="EMBL" id="PXF45222.1"/>
    </source>
</evidence>
<evidence type="ECO:0000313" key="4">
    <source>
        <dbReference type="Proteomes" id="UP000247409"/>
    </source>
</evidence>
<accession>A0A2V3ISZ4</accession>
<dbReference type="Proteomes" id="UP000247409">
    <property type="component" value="Unassembled WGS sequence"/>
</dbReference>
<organism evidence="3 4">
    <name type="scientific">Gracilariopsis chorda</name>
    <dbReference type="NCBI Taxonomy" id="448386"/>
    <lineage>
        <taxon>Eukaryota</taxon>
        <taxon>Rhodophyta</taxon>
        <taxon>Florideophyceae</taxon>
        <taxon>Rhodymeniophycidae</taxon>
        <taxon>Gracilariales</taxon>
        <taxon>Gracilariaceae</taxon>
        <taxon>Gracilariopsis</taxon>
    </lineage>
</organism>
<feature type="transmembrane region" description="Helical" evidence="2">
    <location>
        <begin position="27"/>
        <end position="49"/>
    </location>
</feature>
<keyword evidence="2" id="KW-0812">Transmembrane</keyword>
<proteinExistence type="predicted"/>
<keyword evidence="4" id="KW-1185">Reference proteome</keyword>
<keyword evidence="2" id="KW-1133">Transmembrane helix</keyword>
<name>A0A2V3ISZ4_9FLOR</name>
<reference evidence="3 4" key="1">
    <citation type="journal article" date="2018" name="Mol. Biol. Evol.">
        <title>Analysis of the draft genome of the red seaweed Gracilariopsis chorda provides insights into genome size evolution in Rhodophyta.</title>
        <authorList>
            <person name="Lee J."/>
            <person name="Yang E.C."/>
            <person name="Graf L."/>
            <person name="Yang J.H."/>
            <person name="Qiu H."/>
            <person name="Zel Zion U."/>
            <person name="Chan C.X."/>
            <person name="Stephens T.G."/>
            <person name="Weber A.P.M."/>
            <person name="Boo G.H."/>
            <person name="Boo S.M."/>
            <person name="Kim K.M."/>
            <person name="Shin Y."/>
            <person name="Jung M."/>
            <person name="Lee S.J."/>
            <person name="Yim H.S."/>
            <person name="Lee J.H."/>
            <person name="Bhattacharya D."/>
            <person name="Yoon H.S."/>
        </authorList>
    </citation>
    <scope>NUCLEOTIDE SEQUENCE [LARGE SCALE GENOMIC DNA]</scope>
    <source>
        <strain evidence="3 4">SKKU-2015</strain>
        <tissue evidence="3">Whole body</tissue>
    </source>
</reference>
<sequence length="171" mass="18560">MAPRNAFLRGYKWDDLTEAEKEALSDVVGIASTRAAVGVGIVLSTAALMSSARRRKPPLPGYIRFGSVSIFSLIGAYLGGVSAGPLYVERILSVPNSRLADDLRTVINDWKTRLPSDYDTSGQEPHAPLPDPDNPGSGANEIPPPPPSRSRRKDRQQPQVTWTDRIGLTKP</sequence>